<protein>
    <recommendedName>
        <fullName evidence="1">DUF7083 domain-containing protein</fullName>
    </recommendedName>
</protein>
<feature type="non-terminal residue" evidence="2">
    <location>
        <position position="140"/>
    </location>
</feature>
<keyword evidence="3" id="KW-1185">Reference proteome</keyword>
<gene>
    <name evidence="2" type="ORF">DILT_LOCUS8522</name>
</gene>
<dbReference type="Proteomes" id="UP000281553">
    <property type="component" value="Unassembled WGS sequence"/>
</dbReference>
<proteinExistence type="predicted"/>
<dbReference type="AlphaFoldDB" id="A0A3P7M2Z3"/>
<accession>A0A3P7M2Z3</accession>
<dbReference type="InterPro" id="IPR055510">
    <property type="entry name" value="DUF7083"/>
</dbReference>
<dbReference type="EMBL" id="UYRU01054512">
    <property type="protein sequence ID" value="VDN12691.1"/>
    <property type="molecule type" value="Genomic_DNA"/>
</dbReference>
<organism evidence="2 3">
    <name type="scientific">Dibothriocephalus latus</name>
    <name type="common">Fish tapeworm</name>
    <name type="synonym">Diphyllobothrium latum</name>
    <dbReference type="NCBI Taxonomy" id="60516"/>
    <lineage>
        <taxon>Eukaryota</taxon>
        <taxon>Metazoa</taxon>
        <taxon>Spiralia</taxon>
        <taxon>Lophotrochozoa</taxon>
        <taxon>Platyhelminthes</taxon>
        <taxon>Cestoda</taxon>
        <taxon>Eucestoda</taxon>
        <taxon>Diphyllobothriidea</taxon>
        <taxon>Diphyllobothriidae</taxon>
        <taxon>Dibothriocephalus</taxon>
    </lineage>
</organism>
<sequence length="140" mass="16296">MAISAEQLQAIMQQQQHQQQQQQFEVAQLKMAETMMQKFSLHLPAAESPGKQSSSVDAAAASITEFHHDPDFGVTFEAWFKRWEDIFHVEFAYTDDVWKVRLLLHKLGTKEHERYADIILPENPRDFTFDATVNRLSEIF</sequence>
<evidence type="ECO:0000259" key="1">
    <source>
        <dbReference type="Pfam" id="PF23309"/>
    </source>
</evidence>
<evidence type="ECO:0000313" key="3">
    <source>
        <dbReference type="Proteomes" id="UP000281553"/>
    </source>
</evidence>
<feature type="domain" description="DUF7083" evidence="1">
    <location>
        <begin position="60"/>
        <end position="140"/>
    </location>
</feature>
<dbReference type="OrthoDB" id="6242354at2759"/>
<reference evidence="2 3" key="1">
    <citation type="submission" date="2018-11" db="EMBL/GenBank/DDBJ databases">
        <authorList>
            <consortium name="Pathogen Informatics"/>
        </authorList>
    </citation>
    <scope>NUCLEOTIDE SEQUENCE [LARGE SCALE GENOMIC DNA]</scope>
</reference>
<name>A0A3P7M2Z3_DIBLA</name>
<dbReference type="Pfam" id="PF23309">
    <property type="entry name" value="DUF7083"/>
    <property type="match status" value="1"/>
</dbReference>
<evidence type="ECO:0000313" key="2">
    <source>
        <dbReference type="EMBL" id="VDN12691.1"/>
    </source>
</evidence>